<evidence type="ECO:0000256" key="14">
    <source>
        <dbReference type="ARBA" id="ARBA00023146"/>
    </source>
</evidence>
<feature type="binding site" evidence="16">
    <location>
        <position position="160"/>
    </location>
    <ligand>
        <name>Zn(2+)</name>
        <dbReference type="ChEBI" id="CHEBI:29105"/>
    </ligand>
</feature>
<evidence type="ECO:0000313" key="19">
    <source>
        <dbReference type="EMBL" id="QEG19868.1"/>
    </source>
</evidence>
<dbReference type="InterPro" id="IPR029038">
    <property type="entry name" value="MetRS_Zn"/>
</dbReference>
<feature type="domain" description="TRNA-binding" evidence="18">
    <location>
        <begin position="579"/>
        <end position="681"/>
    </location>
</feature>
<keyword evidence="8 16" id="KW-0479">Metal-binding</keyword>
<evidence type="ECO:0000256" key="7">
    <source>
        <dbReference type="ARBA" id="ARBA00022598"/>
    </source>
</evidence>
<dbReference type="GO" id="GO:0004825">
    <property type="term" value="F:methionine-tRNA ligase activity"/>
    <property type="evidence" value="ECO:0007669"/>
    <property type="project" value="UniProtKB-EC"/>
</dbReference>
<evidence type="ECO:0000256" key="9">
    <source>
        <dbReference type="ARBA" id="ARBA00022741"/>
    </source>
</evidence>
<keyword evidence="12 16" id="KW-0694">RNA-binding</keyword>
<dbReference type="InterPro" id="IPR012340">
    <property type="entry name" value="NA-bd_OB-fold"/>
</dbReference>
<feature type="binding site" evidence="16">
    <location>
        <position position="333"/>
    </location>
    <ligand>
        <name>ATP</name>
        <dbReference type="ChEBI" id="CHEBI:30616"/>
    </ligand>
</feature>
<dbReference type="InterPro" id="IPR015413">
    <property type="entry name" value="Methionyl/Leucyl_tRNA_Synth"/>
</dbReference>
<evidence type="ECO:0000256" key="8">
    <source>
        <dbReference type="ARBA" id="ARBA00022723"/>
    </source>
</evidence>
<dbReference type="EC" id="6.1.1.10" evidence="16"/>
<dbReference type="HAMAP" id="MF_00098">
    <property type="entry name" value="Met_tRNA_synth_type1"/>
    <property type="match status" value="1"/>
</dbReference>
<dbReference type="Pfam" id="PF09334">
    <property type="entry name" value="tRNA-synt_1g"/>
    <property type="match status" value="1"/>
</dbReference>
<evidence type="ECO:0000256" key="10">
    <source>
        <dbReference type="ARBA" id="ARBA00022833"/>
    </source>
</evidence>
<evidence type="ECO:0000256" key="5">
    <source>
        <dbReference type="ARBA" id="ARBA00022490"/>
    </source>
</evidence>
<dbReference type="InterPro" id="IPR001412">
    <property type="entry name" value="aa-tRNA-synth_I_CS"/>
</dbReference>
<dbReference type="SUPFAM" id="SSF50249">
    <property type="entry name" value="Nucleic acid-binding proteins"/>
    <property type="match status" value="1"/>
</dbReference>
<dbReference type="GeneID" id="98650195"/>
<dbReference type="Gene3D" id="1.10.730.10">
    <property type="entry name" value="Isoleucyl-tRNA Synthetase, Domain 1"/>
    <property type="match status" value="1"/>
</dbReference>
<keyword evidence="10 16" id="KW-0862">Zinc</keyword>
<reference evidence="19 20" key="1">
    <citation type="submission" date="2019-08" db="EMBL/GenBank/DDBJ databases">
        <title>Deep-cultivation of Planctomycetes and their phenomic and genomic characterization uncovers novel biology.</title>
        <authorList>
            <person name="Wiegand S."/>
            <person name="Jogler M."/>
            <person name="Boedeker C."/>
            <person name="Pinto D."/>
            <person name="Vollmers J."/>
            <person name="Rivas-Marin E."/>
            <person name="Kohn T."/>
            <person name="Peeters S.H."/>
            <person name="Heuer A."/>
            <person name="Rast P."/>
            <person name="Oberbeckmann S."/>
            <person name="Bunk B."/>
            <person name="Jeske O."/>
            <person name="Meyerdierks A."/>
            <person name="Storesund J.E."/>
            <person name="Kallscheuer N."/>
            <person name="Luecker S."/>
            <person name="Lage O.M."/>
            <person name="Pohl T."/>
            <person name="Merkel B.J."/>
            <person name="Hornburger P."/>
            <person name="Mueller R.-W."/>
            <person name="Bruemmer F."/>
            <person name="Labrenz M."/>
            <person name="Spormann A.M."/>
            <person name="Op den Camp H."/>
            <person name="Overmann J."/>
            <person name="Amann R."/>
            <person name="Jetten M.S.M."/>
            <person name="Mascher T."/>
            <person name="Medema M.H."/>
            <person name="Devos D.P."/>
            <person name="Kaster A.-K."/>
            <person name="Ovreas L."/>
            <person name="Rohde M."/>
            <person name="Galperin M.Y."/>
            <person name="Jogler C."/>
        </authorList>
    </citation>
    <scope>NUCLEOTIDE SEQUENCE [LARGE SCALE GENOMIC DNA]</scope>
    <source>
        <strain evidence="19 20">DSM 8797</strain>
    </source>
</reference>
<dbReference type="CDD" id="cd02800">
    <property type="entry name" value="tRNA_bind_EcMetRS_like"/>
    <property type="match status" value="1"/>
</dbReference>
<evidence type="ECO:0000256" key="1">
    <source>
        <dbReference type="ARBA" id="ARBA00003314"/>
    </source>
</evidence>
<dbReference type="Gene3D" id="2.40.50.140">
    <property type="entry name" value="Nucleic acid-binding proteins"/>
    <property type="match status" value="1"/>
</dbReference>
<dbReference type="Gene3D" id="3.40.50.620">
    <property type="entry name" value="HUPs"/>
    <property type="match status" value="1"/>
</dbReference>
<dbReference type="InterPro" id="IPR033911">
    <property type="entry name" value="MetRS_core"/>
</dbReference>
<organism evidence="19 20">
    <name type="scientific">Gimesia maris</name>
    <dbReference type="NCBI Taxonomy" id="122"/>
    <lineage>
        <taxon>Bacteria</taxon>
        <taxon>Pseudomonadati</taxon>
        <taxon>Planctomycetota</taxon>
        <taxon>Planctomycetia</taxon>
        <taxon>Planctomycetales</taxon>
        <taxon>Planctomycetaceae</taxon>
        <taxon>Gimesia</taxon>
    </lineage>
</organism>
<dbReference type="InterPro" id="IPR004495">
    <property type="entry name" value="Met-tRNA-synth_bsu_C"/>
</dbReference>
<dbReference type="EMBL" id="CP042910">
    <property type="protein sequence ID" value="QEG19868.1"/>
    <property type="molecule type" value="Genomic_DNA"/>
</dbReference>
<name>A0ABX5YWC4_9PLAN</name>
<comment type="subcellular location">
    <subcellularLocation>
        <location evidence="2 16">Cytoplasm</location>
    </subcellularLocation>
</comment>
<dbReference type="PROSITE" id="PS50886">
    <property type="entry name" value="TRBD"/>
    <property type="match status" value="1"/>
</dbReference>
<keyword evidence="14 16" id="KW-0030">Aminoacyl-tRNA synthetase</keyword>
<evidence type="ECO:0000256" key="12">
    <source>
        <dbReference type="ARBA" id="ARBA00022884"/>
    </source>
</evidence>
<gene>
    <name evidence="16 19" type="primary">metG</name>
    <name evidence="19" type="ORF">GmarT_57750</name>
</gene>
<dbReference type="SUPFAM" id="SSF57770">
    <property type="entry name" value="Methionyl-tRNA synthetase (MetRS), Zn-domain"/>
    <property type="match status" value="1"/>
</dbReference>
<dbReference type="CDD" id="cd07957">
    <property type="entry name" value="Anticodon_Ia_Met"/>
    <property type="match status" value="1"/>
</dbReference>
<dbReference type="Proteomes" id="UP000322887">
    <property type="component" value="Chromosome"/>
</dbReference>
<comment type="catalytic activity">
    <reaction evidence="15 16">
        <text>tRNA(Met) + L-methionine + ATP = L-methionyl-tRNA(Met) + AMP + diphosphate</text>
        <dbReference type="Rhea" id="RHEA:13481"/>
        <dbReference type="Rhea" id="RHEA-COMP:9667"/>
        <dbReference type="Rhea" id="RHEA-COMP:9698"/>
        <dbReference type="ChEBI" id="CHEBI:30616"/>
        <dbReference type="ChEBI" id="CHEBI:33019"/>
        <dbReference type="ChEBI" id="CHEBI:57844"/>
        <dbReference type="ChEBI" id="CHEBI:78442"/>
        <dbReference type="ChEBI" id="CHEBI:78530"/>
        <dbReference type="ChEBI" id="CHEBI:456215"/>
        <dbReference type="EC" id="6.1.1.10"/>
    </reaction>
</comment>
<feature type="binding site" evidence="16">
    <location>
        <position position="157"/>
    </location>
    <ligand>
        <name>Zn(2+)</name>
        <dbReference type="ChEBI" id="CHEBI:29105"/>
    </ligand>
</feature>
<dbReference type="InterPro" id="IPR014758">
    <property type="entry name" value="Met-tRNA_synth"/>
</dbReference>
<evidence type="ECO:0000256" key="15">
    <source>
        <dbReference type="ARBA" id="ARBA00047364"/>
    </source>
</evidence>
<dbReference type="PANTHER" id="PTHR45765:SF1">
    <property type="entry name" value="METHIONINE--TRNA LIGASE, CYTOPLASMIC"/>
    <property type="match status" value="1"/>
</dbReference>
<evidence type="ECO:0000256" key="3">
    <source>
        <dbReference type="ARBA" id="ARBA00008258"/>
    </source>
</evidence>
<dbReference type="Pfam" id="PF19303">
    <property type="entry name" value="Anticodon_3"/>
    <property type="match status" value="1"/>
</dbReference>
<dbReference type="RefSeq" id="WP_002645414.1">
    <property type="nucleotide sequence ID" value="NZ_CP042910.1"/>
</dbReference>
<dbReference type="Gene3D" id="2.20.28.20">
    <property type="entry name" value="Methionyl-tRNA synthetase, Zn-domain"/>
    <property type="match status" value="1"/>
</dbReference>
<comment type="subunit">
    <text evidence="4 16">Homodimer.</text>
</comment>
<evidence type="ECO:0000256" key="17">
    <source>
        <dbReference type="SAM" id="MobiDB-lite"/>
    </source>
</evidence>
<dbReference type="NCBIfam" id="TIGR00398">
    <property type="entry name" value="metG"/>
    <property type="match status" value="1"/>
</dbReference>
<dbReference type="InterPro" id="IPR023458">
    <property type="entry name" value="Met-tRNA_ligase_1"/>
</dbReference>
<evidence type="ECO:0000256" key="6">
    <source>
        <dbReference type="ARBA" id="ARBA00022555"/>
    </source>
</evidence>
<dbReference type="InterPro" id="IPR014729">
    <property type="entry name" value="Rossmann-like_a/b/a_fold"/>
</dbReference>
<dbReference type="InterPro" id="IPR041872">
    <property type="entry name" value="Anticodon_Met"/>
</dbReference>
<keyword evidence="7 16" id="KW-0436">Ligase</keyword>
<evidence type="ECO:0000313" key="20">
    <source>
        <dbReference type="Proteomes" id="UP000322887"/>
    </source>
</evidence>
<dbReference type="SUPFAM" id="SSF52374">
    <property type="entry name" value="Nucleotidylyl transferase"/>
    <property type="match status" value="1"/>
</dbReference>
<dbReference type="CDD" id="cd00814">
    <property type="entry name" value="MetRS_core"/>
    <property type="match status" value="1"/>
</dbReference>
<feature type="binding site" evidence="16">
    <location>
        <position position="147"/>
    </location>
    <ligand>
        <name>Zn(2+)</name>
        <dbReference type="ChEBI" id="CHEBI:29105"/>
    </ligand>
</feature>
<dbReference type="InterPro" id="IPR009080">
    <property type="entry name" value="tRNAsynth_Ia_anticodon-bd"/>
</dbReference>
<comment type="cofactor">
    <cofactor evidence="16">
        <name>Zn(2+)</name>
        <dbReference type="ChEBI" id="CHEBI:29105"/>
    </cofactor>
    <text evidence="16">Binds 1 zinc ion per subunit.</text>
</comment>
<keyword evidence="6 16" id="KW-0820">tRNA-binding</keyword>
<protein>
    <recommendedName>
        <fullName evidence="16">Methionine--tRNA ligase</fullName>
        <ecNumber evidence="16">6.1.1.10</ecNumber>
    </recommendedName>
    <alternativeName>
        <fullName evidence="16">Methionyl-tRNA synthetase</fullName>
        <shortName evidence="16">MetRS</shortName>
    </alternativeName>
</protein>
<accession>A0ABX5YWC4</accession>
<dbReference type="PANTHER" id="PTHR45765">
    <property type="entry name" value="METHIONINE--TRNA LIGASE"/>
    <property type="match status" value="1"/>
</dbReference>
<dbReference type="NCBIfam" id="NF001100">
    <property type="entry name" value="PRK00133.1"/>
    <property type="match status" value="1"/>
</dbReference>
<dbReference type="PROSITE" id="PS00178">
    <property type="entry name" value="AA_TRNA_LIGASE_I"/>
    <property type="match status" value="1"/>
</dbReference>
<feature type="region of interest" description="Disordered" evidence="17">
    <location>
        <begin position="546"/>
        <end position="571"/>
    </location>
</feature>
<evidence type="ECO:0000256" key="11">
    <source>
        <dbReference type="ARBA" id="ARBA00022840"/>
    </source>
</evidence>
<evidence type="ECO:0000256" key="16">
    <source>
        <dbReference type="HAMAP-Rule" id="MF_00098"/>
    </source>
</evidence>
<keyword evidence="20" id="KW-1185">Reference proteome</keyword>
<dbReference type="NCBIfam" id="TIGR00399">
    <property type="entry name" value="metG_C_term"/>
    <property type="match status" value="1"/>
</dbReference>
<proteinExistence type="inferred from homology"/>
<keyword evidence="13 16" id="KW-0648">Protein biosynthesis</keyword>
<evidence type="ECO:0000256" key="2">
    <source>
        <dbReference type="ARBA" id="ARBA00004496"/>
    </source>
</evidence>
<evidence type="ECO:0000256" key="13">
    <source>
        <dbReference type="ARBA" id="ARBA00022917"/>
    </source>
</evidence>
<keyword evidence="5 16" id="KW-0963">Cytoplasm</keyword>
<evidence type="ECO:0000259" key="18">
    <source>
        <dbReference type="PROSITE" id="PS50886"/>
    </source>
</evidence>
<evidence type="ECO:0000256" key="4">
    <source>
        <dbReference type="ARBA" id="ARBA00011738"/>
    </source>
</evidence>
<feature type="short sequence motif" description="'KMSKS' region" evidence="16">
    <location>
        <begin position="330"/>
        <end position="334"/>
    </location>
</feature>
<dbReference type="Pfam" id="PF01588">
    <property type="entry name" value="tRNA_bind"/>
    <property type="match status" value="1"/>
</dbReference>
<comment type="function">
    <text evidence="1 16">Is required not only for elongation of protein synthesis but also for the initiation of all mRNA translation through initiator tRNA(fMet) aminoacylation.</text>
</comment>
<comment type="similarity">
    <text evidence="3 16">Belongs to the class-I aminoacyl-tRNA synthetase family. MetG type 1 subfamily.</text>
</comment>
<feature type="binding site" evidence="16">
    <location>
        <position position="144"/>
    </location>
    <ligand>
        <name>Zn(2+)</name>
        <dbReference type="ChEBI" id="CHEBI:29105"/>
    </ligand>
</feature>
<dbReference type="PRINTS" id="PR01041">
    <property type="entry name" value="TRNASYNTHMET"/>
</dbReference>
<keyword evidence="11 16" id="KW-0067">ATP-binding</keyword>
<sequence length="681" mass="76449">MTQRRILVTAALPYANGDIHIGHLVEYIQTDIWVRFQKLRGHACRFFCADDTHGTAIMIRARQEGRSEEALIADVQQKHITDFAGFNIEFDNYGSTNSEQNRKLCYEIWEALRTADLVVEKEVTQLFDVQENTFLADRFVKGTCPKCKAPDQYGDNCDKCGSTYTPADLADPISTLSNTTPELRTASHLFVRIEDLHGFLVEWTQSGEHLQSEVANYLKGHFLGDPLRDWDISRPAPYFGFEIPDSPGNYWYVWFDAPIGYIASTLEWCEKHGEDFDQWWKNPETEVHHFIGKDITYFHTLFWPAMLKTAGFNLPEKVHIHGFLTVDGEKMSKSKGTFVKAATYLNHLDPACLRYYYASKLGPRLDDLDLNLDEFIQKVNSDLVGKVVNLASRSAKFVAKTGLSAAYPEDGGLFAHAASRSDAIAAAYEACDYNGAMREILALADRANKFWDDKKPWEVKKDGSRQAELQDICTISLNLYQQIVIYLTPVLPQLSEQTGALLNDPIVNWDQAQTPLAGTAVNKFQHMFKRIEEKQVQAMTEEAREDVAAAESEAAASQWNDSGEALEQEPMSEECTIDDFVKVDLRVARIVEANSVPEANKLLQLTLSLGGDERRNVFAGIKSAYNPEELVGRLVICCANLKPRKMRFGTSEGMVLASGPGGKDVFLLSPDEGAVPGQRVH</sequence>
<dbReference type="InterPro" id="IPR002547">
    <property type="entry name" value="tRNA-bd_dom"/>
</dbReference>
<dbReference type="SUPFAM" id="SSF47323">
    <property type="entry name" value="Anticodon-binding domain of a subclass of class I aminoacyl-tRNA synthetases"/>
    <property type="match status" value="1"/>
</dbReference>
<feature type="short sequence motif" description="'HIGH' region" evidence="16">
    <location>
        <begin position="13"/>
        <end position="23"/>
    </location>
</feature>
<keyword evidence="9 16" id="KW-0547">Nucleotide-binding</keyword>